<comment type="caution">
    <text evidence="1">The sequence shown here is derived from an EMBL/GenBank/DDBJ whole genome shotgun (WGS) entry which is preliminary data.</text>
</comment>
<keyword evidence="2" id="KW-0002">3D-structure</keyword>
<dbReference type="EMBL" id="NOWV01000082">
    <property type="protein sequence ID" value="RDD41188.1"/>
    <property type="molecule type" value="Genomic_DNA"/>
</dbReference>
<evidence type="ECO:0007829" key="2">
    <source>
        <dbReference type="PDB" id="6YLD"/>
    </source>
</evidence>
<gene>
    <name evidence="1" type="ORF">TrispH2_005532</name>
</gene>
<accession>A0ACD6BAH2</accession>
<name>A0ACD6BAH2_9METZ</name>
<organism evidence="1">
    <name type="scientific">Trichoplax sp. H2</name>
    <dbReference type="NCBI Taxonomy" id="287889"/>
    <lineage>
        <taxon>Eukaryota</taxon>
        <taxon>Metazoa</taxon>
        <taxon>Placozoa</taxon>
        <taxon>Uniplacotomia</taxon>
        <taxon>Trichoplacea</taxon>
        <taxon>Trichoplacidae</taxon>
        <taxon>Trichoplax</taxon>
    </lineage>
</organism>
<evidence type="ECO:0000313" key="1">
    <source>
        <dbReference type="EMBL" id="RDD41188.1"/>
    </source>
</evidence>
<reference evidence="2" key="2">
    <citation type="journal article" date="2020" name="Sci. Adv.">
        <title>Ancient and conserved functional interplay between Bcl-2 family proteins in the mitochondrial pathway of apoptosis.</title>
        <authorList>
            <person name="Popgeorgiev N."/>
            <person name="Sa J.D."/>
            <person name="Jabbour L."/>
            <person name="Banjara S."/>
            <person name="Nguyen T.T.M."/>
            <person name="Akhavan-E-Sabet A."/>
            <person name="Gadet R."/>
            <person name="Ralchev N."/>
            <person name="Manon S."/>
            <person name="Hinds M.G."/>
            <person name="Osigus H.J."/>
            <person name="Schierwater B."/>
            <person name="Humbert P.O."/>
            <person name="Rimokh R."/>
            <person name="Gillet G."/>
            <person name="Kvansakul M."/>
        </authorList>
    </citation>
    <scope>X-RAY CRYSTALLOGRAPHY (1.40 ANGSTROMS) OF 34-182</scope>
</reference>
<accession>A0A369S2N9</accession>
<protein>
    <submittedName>
        <fullName evidence="1">Bcl-2-like protein 1</fullName>
    </submittedName>
</protein>
<proteinExistence type="evidence at protein level"/>
<reference evidence="1" key="1">
    <citation type="journal article" date="2018" name="Sci. Rep.">
        <title>Trichoplax genomes reveal profound admixture and suggest stable wild populations without bisexual reproduction.</title>
        <authorList>
            <person name="Kamm K."/>
            <person name="Osigus H.J."/>
            <person name="Stadler P.F."/>
            <person name="DeSalle R."/>
            <person name="Schierwater B."/>
        </authorList>
    </citation>
    <scope>NUCLEOTIDE SEQUENCE</scope>
    <source>
        <strain evidence="1">Panama</strain>
    </source>
</reference>
<dbReference type="PDB" id="6YLD">
    <property type="method" value="X-ray"/>
    <property type="resolution" value="1.40 A"/>
    <property type="chains" value="A/C=34-182"/>
</dbReference>
<sequence length="211" mass="24282">MTSSFDEASSQKIKTLKPTLTNFKGTNGFLDDEQFLVYKNIIKDYIQSRLFNEGLLDGPYRCDIKDVKTKKVSERLKEVGNELEGKFKDSFSNMCERLTITDTTAYPTFVGVVNELFSTGINWGRIVAFIVFSSRLAIHFKRNGMPEYVKSVYGWVARYMHTKLSTWIEANRSWDGFLDHFDKKNENEKSSIFTATMAVAIGTCAYFLFNR</sequence>